<evidence type="ECO:0000259" key="2">
    <source>
        <dbReference type="Pfam" id="PF08484"/>
    </source>
</evidence>
<sequence length="564" mass="63774">MDKVDLILECRLCKSNDLQKIITLEKNPIGDRFFSDINIAKSMELHNVELMLCKECGQIQLSEVVSPSDIYTEEYLYTSSTSVGLIEHLKKGARELIDRFNLKEGSLIVEIGSNEGAMLEAFKELGMKVVGIDPAMKAVNKAKERGVDTICGFFSLNLAKEIEANYGKANMVIANNVIANIPLLQEVVHGISHLLEYSGVFVFETSYAQSVLKRHLIDTIYHEHISYFSAKPLGRFFASCNLELFDAEEIWTKGGSLRGYVSKPLCFSKTQRLNDIIKNEESFIFASHIVANSTNLEVLFNEISKLLGDREEFIFESFYAKAVFEQNLLDMVFLEHINYLYLLPLVEFLEKKSLNVYDAKLVESKGGSIQIRISKDMSKEKSKELLGLMESEREFFKKEDIFANFTNGLEKFKAEVRKLTLEIKKRQGSVGVYGASVGGVMMVYHLGLSDVIDYFLDDNVAKIDKYAPNLGILVKDSKALESEGVKECISVAWRFMEAITNKHKEFLEKGGVFYSLELPTLSVKQYIKETKSSAGGGGNRELILLYMLYLRCKFKYPLFLGGAR</sequence>
<dbReference type="Proteomes" id="UP001210261">
    <property type="component" value="Unassembled WGS sequence"/>
</dbReference>
<dbReference type="Gene3D" id="3.40.50.150">
    <property type="entry name" value="Vaccinia Virus protein VP39"/>
    <property type="match status" value="1"/>
</dbReference>
<gene>
    <name evidence="3" type="ORF">PF021_05465</name>
</gene>
<dbReference type="GO" id="GO:0032259">
    <property type="term" value="P:methylation"/>
    <property type="evidence" value="ECO:0007669"/>
    <property type="project" value="UniProtKB-KW"/>
</dbReference>
<accession>A0ABT4VEI7</accession>
<evidence type="ECO:0000313" key="4">
    <source>
        <dbReference type="Proteomes" id="UP001210261"/>
    </source>
</evidence>
<keyword evidence="3" id="KW-0489">Methyltransferase</keyword>
<organism evidence="3 4">
    <name type="scientific">Helicobacter ibis</name>
    <dbReference type="NCBI Taxonomy" id="2962633"/>
    <lineage>
        <taxon>Bacteria</taxon>
        <taxon>Pseudomonadati</taxon>
        <taxon>Campylobacterota</taxon>
        <taxon>Epsilonproteobacteria</taxon>
        <taxon>Campylobacterales</taxon>
        <taxon>Helicobacteraceae</taxon>
        <taxon>Helicobacter</taxon>
    </lineage>
</organism>
<evidence type="ECO:0000259" key="1">
    <source>
        <dbReference type="Pfam" id="PF08421"/>
    </source>
</evidence>
<protein>
    <submittedName>
        <fullName evidence="3">Class I SAM-dependent methyltransferase</fullName>
    </submittedName>
</protein>
<dbReference type="PANTHER" id="PTHR43861">
    <property type="entry name" value="TRANS-ACONITATE 2-METHYLTRANSFERASE-RELATED"/>
    <property type="match status" value="1"/>
</dbReference>
<dbReference type="SUPFAM" id="SSF53335">
    <property type="entry name" value="S-adenosyl-L-methionine-dependent methyltransferases"/>
    <property type="match status" value="1"/>
</dbReference>
<dbReference type="InterPro" id="IPR013691">
    <property type="entry name" value="MeTrfase_14"/>
</dbReference>
<dbReference type="InterPro" id="IPR038576">
    <property type="entry name" value="Methyltransf_Zn-bd_dom_put_sf"/>
</dbReference>
<dbReference type="RefSeq" id="WP_271021418.1">
    <property type="nucleotide sequence ID" value="NZ_JAQHXR010000002.1"/>
</dbReference>
<dbReference type="InterPro" id="IPR013630">
    <property type="entry name" value="Methyltransf_Zn-bd_dom_put"/>
</dbReference>
<dbReference type="GO" id="GO:0008168">
    <property type="term" value="F:methyltransferase activity"/>
    <property type="evidence" value="ECO:0007669"/>
    <property type="project" value="UniProtKB-KW"/>
</dbReference>
<dbReference type="Gene3D" id="3.40.50.720">
    <property type="entry name" value="NAD(P)-binding Rossmann-like Domain"/>
    <property type="match status" value="1"/>
</dbReference>
<dbReference type="Pfam" id="PF08484">
    <property type="entry name" value="Methyltransf_14"/>
    <property type="match status" value="1"/>
</dbReference>
<keyword evidence="4" id="KW-1185">Reference proteome</keyword>
<dbReference type="Gene3D" id="6.20.50.110">
    <property type="entry name" value="Methyltransferase, zinc-binding domain"/>
    <property type="match status" value="1"/>
</dbReference>
<feature type="domain" description="Methyltransferase putative zinc binding" evidence="1">
    <location>
        <begin position="10"/>
        <end position="71"/>
    </location>
</feature>
<reference evidence="3 4" key="1">
    <citation type="submission" date="2023-01" db="EMBL/GenBank/DDBJ databases">
        <title>Description of Helicobacter ibis sp. nov. isolated from faecal droppings of black-faced ibis (Theristicus melanopis).</title>
        <authorList>
            <person name="Lopez-Cantillo M."/>
            <person name="Vidal-Veuthey B."/>
            <person name="Mella A."/>
            <person name="De La Haba R."/>
            <person name="Collado L."/>
        </authorList>
    </citation>
    <scope>NUCLEOTIDE SEQUENCE [LARGE SCALE GENOMIC DNA]</scope>
    <source>
        <strain evidence="3 4">A82</strain>
    </source>
</reference>
<dbReference type="EMBL" id="JAQHXR010000002">
    <property type="protein sequence ID" value="MDA3969122.1"/>
    <property type="molecule type" value="Genomic_DNA"/>
</dbReference>
<proteinExistence type="predicted"/>
<dbReference type="Pfam" id="PF08421">
    <property type="entry name" value="Methyltransf_13"/>
    <property type="match status" value="1"/>
</dbReference>
<comment type="caution">
    <text evidence="3">The sequence shown here is derived from an EMBL/GenBank/DDBJ whole genome shotgun (WGS) entry which is preliminary data.</text>
</comment>
<dbReference type="InterPro" id="IPR029063">
    <property type="entry name" value="SAM-dependent_MTases_sf"/>
</dbReference>
<keyword evidence="3" id="KW-0808">Transferase</keyword>
<evidence type="ECO:0000313" key="3">
    <source>
        <dbReference type="EMBL" id="MDA3969122.1"/>
    </source>
</evidence>
<dbReference type="PANTHER" id="PTHR43861:SF5">
    <property type="entry name" value="BLL5978 PROTEIN"/>
    <property type="match status" value="1"/>
</dbReference>
<dbReference type="Pfam" id="PF13489">
    <property type="entry name" value="Methyltransf_23"/>
    <property type="match status" value="1"/>
</dbReference>
<name>A0ABT4VEI7_9HELI</name>
<feature type="domain" description="C-methyltransferase" evidence="2">
    <location>
        <begin position="364"/>
        <end position="514"/>
    </location>
</feature>